<dbReference type="SUPFAM" id="SSF46785">
    <property type="entry name" value="Winged helix' DNA-binding domain"/>
    <property type="match status" value="1"/>
</dbReference>
<dbReference type="PRINTS" id="PR00778">
    <property type="entry name" value="HTHARSR"/>
</dbReference>
<dbReference type="SMART" id="SM00418">
    <property type="entry name" value="HTH_ARSR"/>
    <property type="match status" value="1"/>
</dbReference>
<organism evidence="2 3">
    <name type="scientific">Rhizobium halophytocola</name>
    <dbReference type="NCBI Taxonomy" id="735519"/>
    <lineage>
        <taxon>Bacteria</taxon>
        <taxon>Pseudomonadati</taxon>
        <taxon>Pseudomonadota</taxon>
        <taxon>Alphaproteobacteria</taxon>
        <taxon>Hyphomicrobiales</taxon>
        <taxon>Rhizobiaceae</taxon>
        <taxon>Rhizobium/Agrobacterium group</taxon>
        <taxon>Rhizobium</taxon>
    </lineage>
</organism>
<proteinExistence type="predicted"/>
<dbReference type="RefSeq" id="WP_209949349.1">
    <property type="nucleotide sequence ID" value="NZ_JAGGJU010000019.1"/>
</dbReference>
<evidence type="ECO:0000313" key="3">
    <source>
        <dbReference type="Proteomes" id="UP000759443"/>
    </source>
</evidence>
<dbReference type="Gene3D" id="1.10.10.10">
    <property type="entry name" value="Winged helix-like DNA-binding domain superfamily/Winged helix DNA-binding domain"/>
    <property type="match status" value="1"/>
</dbReference>
<dbReference type="NCBIfam" id="NF033788">
    <property type="entry name" value="HTH_metalloreg"/>
    <property type="match status" value="1"/>
</dbReference>
<comment type="caution">
    <text evidence="2">The sequence shown here is derived from an EMBL/GenBank/DDBJ whole genome shotgun (WGS) entry which is preliminary data.</text>
</comment>
<dbReference type="PROSITE" id="PS50987">
    <property type="entry name" value="HTH_ARSR_2"/>
    <property type="match status" value="1"/>
</dbReference>
<evidence type="ECO:0000259" key="1">
    <source>
        <dbReference type="PROSITE" id="PS50987"/>
    </source>
</evidence>
<dbReference type="InterPro" id="IPR001845">
    <property type="entry name" value="HTH_ArsR_DNA-bd_dom"/>
</dbReference>
<gene>
    <name evidence="2" type="ORF">J2Z17_004946</name>
</gene>
<dbReference type="CDD" id="cd00090">
    <property type="entry name" value="HTH_ARSR"/>
    <property type="match status" value="1"/>
</dbReference>
<dbReference type="InterPro" id="IPR011991">
    <property type="entry name" value="ArsR-like_HTH"/>
</dbReference>
<keyword evidence="2" id="KW-0238">DNA-binding</keyword>
<dbReference type="PANTHER" id="PTHR38600:SF2">
    <property type="entry name" value="SLL0088 PROTEIN"/>
    <property type="match status" value="1"/>
</dbReference>
<dbReference type="Pfam" id="PF12840">
    <property type="entry name" value="HTH_20"/>
    <property type="match status" value="1"/>
</dbReference>
<accession>A0ABS4E6B0</accession>
<dbReference type="InterPro" id="IPR036388">
    <property type="entry name" value="WH-like_DNA-bd_sf"/>
</dbReference>
<feature type="domain" description="HTH arsR-type" evidence="1">
    <location>
        <begin position="1"/>
        <end position="109"/>
    </location>
</feature>
<keyword evidence="3" id="KW-1185">Reference proteome</keyword>
<evidence type="ECO:0000313" key="2">
    <source>
        <dbReference type="EMBL" id="MBP1853485.1"/>
    </source>
</evidence>
<dbReference type="PANTHER" id="PTHR38600">
    <property type="entry name" value="TRANSCRIPTIONAL REGULATORY PROTEIN"/>
    <property type="match status" value="1"/>
</dbReference>
<dbReference type="Proteomes" id="UP000759443">
    <property type="component" value="Unassembled WGS sequence"/>
</dbReference>
<name>A0ABS4E6B0_9HYPH</name>
<sequence>MPNYNTPLDQLFHALADPGRRAMVDRLAKGPASVKALAEPLAMSLPAVMQHLSVLEKAGLVASQKQGRIRTCSLRPEALSQAEAWLNARRLGWVNRFDRLAAMLDEEDRTGEPRE</sequence>
<dbReference type="InterPro" id="IPR036390">
    <property type="entry name" value="WH_DNA-bd_sf"/>
</dbReference>
<dbReference type="EMBL" id="JAGGJU010000019">
    <property type="protein sequence ID" value="MBP1853485.1"/>
    <property type="molecule type" value="Genomic_DNA"/>
</dbReference>
<reference evidence="2 3" key="1">
    <citation type="submission" date="2021-03" db="EMBL/GenBank/DDBJ databases">
        <title>Genomic Encyclopedia of Type Strains, Phase IV (KMG-IV): sequencing the most valuable type-strain genomes for metagenomic binning, comparative biology and taxonomic classification.</title>
        <authorList>
            <person name="Goeker M."/>
        </authorList>
    </citation>
    <scope>NUCLEOTIDE SEQUENCE [LARGE SCALE GENOMIC DNA]</scope>
    <source>
        <strain evidence="2 3">DSM 21600</strain>
    </source>
</reference>
<protein>
    <submittedName>
        <fullName evidence="2">DNA-binding transcriptional ArsR family regulator</fullName>
    </submittedName>
</protein>
<dbReference type="GO" id="GO:0003677">
    <property type="term" value="F:DNA binding"/>
    <property type="evidence" value="ECO:0007669"/>
    <property type="project" value="UniProtKB-KW"/>
</dbReference>